<feature type="transmembrane region" description="Helical" evidence="7">
    <location>
        <begin position="293"/>
        <end position="318"/>
    </location>
</feature>
<dbReference type="GO" id="GO:0016020">
    <property type="term" value="C:membrane"/>
    <property type="evidence" value="ECO:0007669"/>
    <property type="project" value="UniProtKB-SubCell"/>
</dbReference>
<organism evidence="9 10">
    <name type="scientific">Brevibacillus formosus</name>
    <dbReference type="NCBI Taxonomy" id="54913"/>
    <lineage>
        <taxon>Bacteria</taxon>
        <taxon>Bacillati</taxon>
        <taxon>Bacillota</taxon>
        <taxon>Bacilli</taxon>
        <taxon>Bacillales</taxon>
        <taxon>Paenibacillaceae</taxon>
        <taxon>Brevibacillus</taxon>
    </lineage>
</organism>
<evidence type="ECO:0000313" key="10">
    <source>
        <dbReference type="Proteomes" id="UP000197781"/>
    </source>
</evidence>
<keyword evidence="5 7" id="KW-1133">Transmembrane helix</keyword>
<feature type="domain" description="Amino acid permease/ SLC12A" evidence="8">
    <location>
        <begin position="20"/>
        <end position="460"/>
    </location>
</feature>
<gene>
    <name evidence="9" type="ORF">BP422_09790</name>
</gene>
<feature type="transmembrane region" description="Helical" evidence="7">
    <location>
        <begin position="129"/>
        <end position="151"/>
    </location>
</feature>
<feature type="transmembrane region" description="Helical" evidence="7">
    <location>
        <begin position="163"/>
        <end position="181"/>
    </location>
</feature>
<feature type="transmembrane region" description="Helical" evidence="7">
    <location>
        <begin position="88"/>
        <end position="109"/>
    </location>
</feature>
<evidence type="ECO:0000256" key="4">
    <source>
        <dbReference type="ARBA" id="ARBA00022970"/>
    </source>
</evidence>
<dbReference type="GO" id="GO:0055085">
    <property type="term" value="P:transmembrane transport"/>
    <property type="evidence" value="ECO:0007669"/>
    <property type="project" value="InterPro"/>
</dbReference>
<reference evidence="9 10" key="1">
    <citation type="submission" date="2016-11" db="EMBL/GenBank/DDBJ databases">
        <authorList>
            <person name="Jaros S."/>
            <person name="Januszkiewicz K."/>
            <person name="Wedrychowicz H."/>
        </authorList>
    </citation>
    <scope>NUCLEOTIDE SEQUENCE [LARGE SCALE GENOMIC DNA]</scope>
    <source>
        <strain evidence="9 10">NF2</strain>
    </source>
</reference>
<sequence>MGHMNEKGQTELRRTMKSRHLFMISLGGVIGTGLFLSSGYTLNQAGPGGALLAYLVGGLIMYLVMLCLGELSVAMPVTGSFQTYATKYIGPATGFTVGWMYWLTWVVTVGSEFTASGLLMQRWFPDTSVWMWSAIFGGVIFIANALSVKFFAETEFWFAGVKVIAIILFIILGGAAMFGFLPLKTGSPAPMLSNFFGEGGLIPNGFLPVVMTMISVNFAFSGTELIGITAGESENPEKSIPRTMTNIIWRTMIFFIGAIFVLAGLIPWREAGVIESPFVLVFDNIGVPYAADIMNFVIITALLSVANSGLYASTRMLWALSKENMISHRLGRVNSKGVPMNALIISMLIACLSLLSSVFAADTVYLVLVSISGFAVVVVWMAIAASQFMFRKRFLEENNDINDLKYRTPLYPLVPIAAFGLCLASCVGLAFDPSQRIAIYCGIAFMAGCYLFYYIKNRKKQITKTSDSIVDVMEIKNRTRVGSAYDESDCNDFREISDDDPRWRHGH</sequence>
<evidence type="ECO:0000256" key="3">
    <source>
        <dbReference type="ARBA" id="ARBA00022692"/>
    </source>
</evidence>
<keyword evidence="4" id="KW-0029">Amino-acid transport</keyword>
<feature type="transmembrane region" description="Helical" evidence="7">
    <location>
        <begin position="201"/>
        <end position="226"/>
    </location>
</feature>
<dbReference type="Pfam" id="PF00324">
    <property type="entry name" value="AA_permease"/>
    <property type="match status" value="1"/>
</dbReference>
<feature type="transmembrane region" description="Helical" evidence="7">
    <location>
        <begin position="365"/>
        <end position="390"/>
    </location>
</feature>
<evidence type="ECO:0000256" key="6">
    <source>
        <dbReference type="ARBA" id="ARBA00023136"/>
    </source>
</evidence>
<dbReference type="KEGG" id="bfm:BP422_09790"/>
<feature type="transmembrane region" description="Helical" evidence="7">
    <location>
        <begin position="410"/>
        <end position="431"/>
    </location>
</feature>
<feature type="transmembrane region" description="Helical" evidence="7">
    <location>
        <begin position="48"/>
        <end position="68"/>
    </location>
</feature>
<dbReference type="RefSeq" id="WP_088907605.1">
    <property type="nucleotide sequence ID" value="NZ_CP018145.1"/>
</dbReference>
<proteinExistence type="predicted"/>
<dbReference type="EMBL" id="CP018145">
    <property type="protein sequence ID" value="ASJ53815.1"/>
    <property type="molecule type" value="Genomic_DNA"/>
</dbReference>
<evidence type="ECO:0000256" key="2">
    <source>
        <dbReference type="ARBA" id="ARBA00022448"/>
    </source>
</evidence>
<dbReference type="PANTHER" id="PTHR43495">
    <property type="entry name" value="GABA PERMEASE"/>
    <property type="match status" value="1"/>
</dbReference>
<dbReference type="PANTHER" id="PTHR43495:SF5">
    <property type="entry name" value="GAMMA-AMINOBUTYRIC ACID PERMEASE"/>
    <property type="match status" value="1"/>
</dbReference>
<evidence type="ECO:0000256" key="5">
    <source>
        <dbReference type="ARBA" id="ARBA00022989"/>
    </source>
</evidence>
<dbReference type="PIRSF" id="PIRSF006060">
    <property type="entry name" value="AA_transporter"/>
    <property type="match status" value="1"/>
</dbReference>
<keyword evidence="2" id="KW-0813">Transport</keyword>
<name>A0A220MFV1_9BACL</name>
<feature type="transmembrane region" description="Helical" evidence="7">
    <location>
        <begin position="437"/>
        <end position="455"/>
    </location>
</feature>
<dbReference type="FunFam" id="1.20.1740.10:FF:000001">
    <property type="entry name" value="Amino acid permease"/>
    <property type="match status" value="1"/>
</dbReference>
<feature type="transmembrane region" description="Helical" evidence="7">
    <location>
        <begin position="21"/>
        <end position="42"/>
    </location>
</feature>
<comment type="subcellular location">
    <subcellularLocation>
        <location evidence="1">Membrane</location>
        <topology evidence="1">Multi-pass membrane protein</topology>
    </subcellularLocation>
</comment>
<evidence type="ECO:0000256" key="7">
    <source>
        <dbReference type="SAM" id="Phobius"/>
    </source>
</evidence>
<evidence type="ECO:0000259" key="8">
    <source>
        <dbReference type="Pfam" id="PF00324"/>
    </source>
</evidence>
<evidence type="ECO:0000313" key="9">
    <source>
        <dbReference type="EMBL" id="ASJ53815.1"/>
    </source>
</evidence>
<dbReference type="InterPro" id="IPR004840">
    <property type="entry name" value="Amino_acid_permease_CS"/>
</dbReference>
<feature type="transmembrane region" description="Helical" evidence="7">
    <location>
        <begin position="338"/>
        <end position="359"/>
    </location>
</feature>
<dbReference type="GO" id="GO:0006865">
    <property type="term" value="P:amino acid transport"/>
    <property type="evidence" value="ECO:0007669"/>
    <property type="project" value="UniProtKB-KW"/>
</dbReference>
<dbReference type="InterPro" id="IPR004841">
    <property type="entry name" value="AA-permease/SLC12A_dom"/>
</dbReference>
<dbReference type="PROSITE" id="PS00218">
    <property type="entry name" value="AMINO_ACID_PERMEASE_1"/>
    <property type="match status" value="1"/>
</dbReference>
<keyword evidence="3 7" id="KW-0812">Transmembrane</keyword>
<dbReference type="Proteomes" id="UP000197781">
    <property type="component" value="Chromosome"/>
</dbReference>
<accession>A0A220MFV1</accession>
<dbReference type="Gene3D" id="1.20.1740.10">
    <property type="entry name" value="Amino acid/polyamine transporter I"/>
    <property type="match status" value="1"/>
</dbReference>
<feature type="transmembrane region" description="Helical" evidence="7">
    <location>
        <begin position="247"/>
        <end position="268"/>
    </location>
</feature>
<keyword evidence="6 7" id="KW-0472">Membrane</keyword>
<evidence type="ECO:0000256" key="1">
    <source>
        <dbReference type="ARBA" id="ARBA00004141"/>
    </source>
</evidence>
<dbReference type="AlphaFoldDB" id="A0A220MFV1"/>
<protein>
    <submittedName>
        <fullName evidence="9">Amino acid permease</fullName>
    </submittedName>
</protein>